<dbReference type="PANTHER" id="PTHR48098:SF1">
    <property type="entry name" value="DIACYLGLYCEROL ACYLTRANSFERASE_MYCOLYLTRANSFERASE AG85A"/>
    <property type="match status" value="1"/>
</dbReference>
<dbReference type="InterPro" id="IPR050583">
    <property type="entry name" value="Mycobacterial_A85_antigen"/>
</dbReference>
<accession>A0ABX4I822</accession>
<name>A0ABX4I822_9LACT</name>
<dbReference type="Pfam" id="PF00756">
    <property type="entry name" value="Esterase"/>
    <property type="match status" value="1"/>
</dbReference>
<protein>
    <submittedName>
        <fullName evidence="1">Esterase</fullName>
    </submittedName>
</protein>
<dbReference type="Gene3D" id="3.40.50.1820">
    <property type="entry name" value="alpha/beta hydrolase"/>
    <property type="match status" value="1"/>
</dbReference>
<dbReference type="SUPFAM" id="SSF53474">
    <property type="entry name" value="alpha/beta-Hydrolases"/>
    <property type="match status" value="1"/>
</dbReference>
<dbReference type="InterPro" id="IPR000801">
    <property type="entry name" value="Esterase-like"/>
</dbReference>
<dbReference type="PANTHER" id="PTHR48098">
    <property type="entry name" value="ENTEROCHELIN ESTERASE-RELATED"/>
    <property type="match status" value="1"/>
</dbReference>
<comment type="caution">
    <text evidence="1">The sequence shown here is derived from an EMBL/GenBank/DDBJ whole genome shotgun (WGS) entry which is preliminary data.</text>
</comment>
<evidence type="ECO:0000313" key="2">
    <source>
        <dbReference type="Proteomes" id="UP000218979"/>
    </source>
</evidence>
<dbReference type="InterPro" id="IPR029058">
    <property type="entry name" value="AB_hydrolase_fold"/>
</dbReference>
<organism evidence="1 2">
    <name type="scientific">Pseudolactococcus chungangensis CAU 28 = DSM 22330</name>
    <dbReference type="NCBI Taxonomy" id="1122154"/>
    <lineage>
        <taxon>Bacteria</taxon>
        <taxon>Bacillati</taxon>
        <taxon>Bacillota</taxon>
        <taxon>Bacilli</taxon>
        <taxon>Lactobacillales</taxon>
        <taxon>Streptococcaceae</taxon>
        <taxon>Pseudolactococcus</taxon>
    </lineage>
</organism>
<dbReference type="EMBL" id="JXJT01000005">
    <property type="protein sequence ID" value="PCS04142.1"/>
    <property type="molecule type" value="Genomic_DNA"/>
</dbReference>
<evidence type="ECO:0000313" key="1">
    <source>
        <dbReference type="EMBL" id="PCS04142.1"/>
    </source>
</evidence>
<proteinExistence type="predicted"/>
<dbReference type="Proteomes" id="UP000218979">
    <property type="component" value="Unassembled WGS sequence"/>
</dbReference>
<sequence length="269" mass="30877">MQIDIMALLKIDYYSEILGMVRTVNVLYPESRKNPDKDVPTTDIPVLYLLHGMSGNQDSWLNRSGIERLVRNTNLAVVMPSTDLAWYTNTTYGARYYDAIVDELPEVLHHFLPNLSTKREKNFIAGLSMGGYGAFKIALASNKFSYAASLSGAISFESVAREEMGDLSYWQGVFGDLDKFDESDNSVQKLATEFVATFGYDKPKLYAWCGHQDFLYPANNFAVQDLKNKDFDIVYETTDGTHEWYYWTKMMDRVLEFLPIKYNQEERLS</sequence>
<keyword evidence="2" id="KW-1185">Reference proteome</keyword>
<gene>
    <name evidence="1" type="ORF">RR45_GL001733</name>
</gene>
<reference evidence="1 2" key="1">
    <citation type="submission" date="2014-12" db="EMBL/GenBank/DDBJ databases">
        <title>Draft genome sequences of 10 type strains of Lactococcus.</title>
        <authorList>
            <person name="Sun Z."/>
            <person name="Zhong Z."/>
            <person name="Liu W."/>
            <person name="Zhang W."/>
            <person name="Zhang H."/>
        </authorList>
    </citation>
    <scope>NUCLEOTIDE SEQUENCE [LARGE SCALE GENOMIC DNA]</scope>
    <source>
        <strain evidence="1 2">DSM 22330</strain>
    </source>
</reference>